<dbReference type="PANTHER" id="PTHR45033">
    <property type="match status" value="1"/>
</dbReference>
<dbReference type="Pfam" id="PF08240">
    <property type="entry name" value="ADH_N"/>
    <property type="match status" value="1"/>
</dbReference>
<dbReference type="InterPro" id="IPR011032">
    <property type="entry name" value="GroES-like_sf"/>
</dbReference>
<evidence type="ECO:0000313" key="2">
    <source>
        <dbReference type="EMBL" id="SFK06674.1"/>
    </source>
</evidence>
<dbReference type="InterPro" id="IPR013154">
    <property type="entry name" value="ADH-like_N"/>
</dbReference>
<sequence length="80" mass="8270">MFQVRGDGRPVVAEERPVPAPAAGEVLVRVQASSLNARDLPIVEGRYSRPVPPGRVPLSDGAGVVEAVGAGVTRFQPGIA</sequence>
<dbReference type="RefSeq" id="WP_245783179.1">
    <property type="nucleotide sequence ID" value="NZ_CBDRCA010000001.1"/>
</dbReference>
<dbReference type="STRING" id="115433.SAMN05421835_11315"/>
<gene>
    <name evidence="2" type="ORF">SAMN05421835_11315</name>
</gene>
<name>A0A1I3WG41_9PSEU</name>
<reference evidence="2 3" key="1">
    <citation type="submission" date="2016-10" db="EMBL/GenBank/DDBJ databases">
        <authorList>
            <person name="de Groot N.N."/>
        </authorList>
    </citation>
    <scope>NUCLEOTIDE SEQUENCE [LARGE SCALE GENOMIC DNA]</scope>
    <source>
        <strain evidence="2 3">DSM 44468</strain>
    </source>
</reference>
<dbReference type="AlphaFoldDB" id="A0A1I3WG41"/>
<evidence type="ECO:0000259" key="1">
    <source>
        <dbReference type="Pfam" id="PF08240"/>
    </source>
</evidence>
<dbReference type="EMBL" id="FORP01000013">
    <property type="protein sequence ID" value="SFK06674.1"/>
    <property type="molecule type" value="Genomic_DNA"/>
</dbReference>
<dbReference type="Proteomes" id="UP000199025">
    <property type="component" value="Unassembled WGS sequence"/>
</dbReference>
<organism evidence="2 3">
    <name type="scientific">Amycolatopsis sacchari</name>
    <dbReference type="NCBI Taxonomy" id="115433"/>
    <lineage>
        <taxon>Bacteria</taxon>
        <taxon>Bacillati</taxon>
        <taxon>Actinomycetota</taxon>
        <taxon>Actinomycetes</taxon>
        <taxon>Pseudonocardiales</taxon>
        <taxon>Pseudonocardiaceae</taxon>
        <taxon>Amycolatopsis</taxon>
    </lineage>
</organism>
<dbReference type="Gene3D" id="3.90.180.10">
    <property type="entry name" value="Medium-chain alcohol dehydrogenases, catalytic domain"/>
    <property type="match status" value="1"/>
</dbReference>
<dbReference type="PANTHER" id="PTHR45033:SF2">
    <property type="entry name" value="ZINC-TYPE ALCOHOL DEHYDROGENASE-LIKE PROTEIN C1773.06C"/>
    <property type="match status" value="1"/>
</dbReference>
<proteinExistence type="predicted"/>
<evidence type="ECO:0000313" key="3">
    <source>
        <dbReference type="Proteomes" id="UP000199025"/>
    </source>
</evidence>
<feature type="domain" description="Alcohol dehydrogenase-like N-terminal" evidence="1">
    <location>
        <begin position="23"/>
        <end position="78"/>
    </location>
</feature>
<dbReference type="SUPFAM" id="SSF50129">
    <property type="entry name" value="GroES-like"/>
    <property type="match status" value="1"/>
</dbReference>
<accession>A0A1I3WG41</accession>
<protein>
    <submittedName>
        <fullName evidence="2">Alcohol dehydrogenase GroES-like domain-containing protein</fullName>
    </submittedName>
</protein>
<dbReference type="InterPro" id="IPR052711">
    <property type="entry name" value="Zinc_ADH-like"/>
</dbReference>
<keyword evidence="3" id="KW-1185">Reference proteome</keyword>